<name>A0A1B6MIW7_9HEMI</name>
<feature type="non-terminal residue" evidence="2">
    <location>
        <position position="169"/>
    </location>
</feature>
<evidence type="ECO:0000313" key="2">
    <source>
        <dbReference type="EMBL" id="JAT35842.1"/>
    </source>
</evidence>
<feature type="domain" description="Mutator-like transposase" evidence="1">
    <location>
        <begin position="5"/>
        <end position="166"/>
    </location>
</feature>
<gene>
    <name evidence="2" type="ORF">g.2784</name>
</gene>
<dbReference type="AlphaFoldDB" id="A0A1B6MIW7"/>
<feature type="non-terminal residue" evidence="2">
    <location>
        <position position="1"/>
    </location>
</feature>
<dbReference type="Pfam" id="PF20700">
    <property type="entry name" value="Mutator"/>
    <property type="match status" value="1"/>
</dbReference>
<reference evidence="2" key="1">
    <citation type="submission" date="2015-11" db="EMBL/GenBank/DDBJ databases">
        <title>De novo transcriptome assembly of four potential Pierce s Disease insect vectors from Arizona vineyards.</title>
        <authorList>
            <person name="Tassone E.E."/>
        </authorList>
    </citation>
    <scope>NUCLEOTIDE SEQUENCE</scope>
</reference>
<proteinExistence type="predicted"/>
<evidence type="ECO:0000259" key="1">
    <source>
        <dbReference type="Pfam" id="PF20700"/>
    </source>
</evidence>
<sequence length="169" mass="18603">CSVSGRRIIDFDYLFGRIKEISSHNPTMGCTIYNCDIKSEKVFGLKSKFKIKCNMCHSEFSLCTDNPGNTAMDVNTASVAGAMAIGIGCSQLQEMFASMEVPTMSAVTYSKYHDRVANAWEETALSEMKAAAEEETQHAIKEGRVTAEGFPILTVVADGSWSKRSYRTN</sequence>
<dbReference type="EMBL" id="GEBQ01004135">
    <property type="protein sequence ID" value="JAT35842.1"/>
    <property type="molecule type" value="Transcribed_RNA"/>
</dbReference>
<organism evidence="2">
    <name type="scientific">Graphocephala atropunctata</name>
    <dbReference type="NCBI Taxonomy" id="36148"/>
    <lineage>
        <taxon>Eukaryota</taxon>
        <taxon>Metazoa</taxon>
        <taxon>Ecdysozoa</taxon>
        <taxon>Arthropoda</taxon>
        <taxon>Hexapoda</taxon>
        <taxon>Insecta</taxon>
        <taxon>Pterygota</taxon>
        <taxon>Neoptera</taxon>
        <taxon>Paraneoptera</taxon>
        <taxon>Hemiptera</taxon>
        <taxon>Auchenorrhyncha</taxon>
        <taxon>Membracoidea</taxon>
        <taxon>Cicadellidae</taxon>
        <taxon>Cicadellinae</taxon>
        <taxon>Cicadellini</taxon>
        <taxon>Graphocephala</taxon>
    </lineage>
</organism>
<protein>
    <recommendedName>
        <fullName evidence="1">Mutator-like transposase domain-containing protein</fullName>
    </recommendedName>
</protein>
<accession>A0A1B6MIW7</accession>
<dbReference type="InterPro" id="IPR049012">
    <property type="entry name" value="Mutator_transp_dom"/>
</dbReference>